<name>A0A1F6E7T1_9BACT</name>
<dbReference type="InterPro" id="IPR002052">
    <property type="entry name" value="DNA_methylase_N6_adenine_CS"/>
</dbReference>
<feature type="domain" description="MmeI-like C-terminal" evidence="8">
    <location>
        <begin position="847"/>
        <end position="924"/>
    </location>
</feature>
<dbReference type="Proteomes" id="UP000176914">
    <property type="component" value="Unassembled WGS sequence"/>
</dbReference>
<dbReference type="Pfam" id="PF20465">
    <property type="entry name" value="MmeI_hel"/>
    <property type="match status" value="1"/>
</dbReference>
<gene>
    <name evidence="10" type="ORF">A3C20_03100</name>
</gene>
<dbReference type="InterPro" id="IPR046818">
    <property type="entry name" value="MmeI_C"/>
</dbReference>
<dbReference type="InterPro" id="IPR050953">
    <property type="entry name" value="N4_N6_ade-DNA_methylase"/>
</dbReference>
<sequence>MAVSWSNIQTEVEKAVLKYLDAKDEDRDAKSFWKDVMTCYGVEARSVGAFEERVKVYGRSGVAKIDYFAPRKFLIEHKSRGKDLDDAYRQALDYFDALSDDIKPQYIIVSDFARIRVYDLLAKGEEKMTEFALEDFPQRIRSLAFFAEEEVREYKPEEHIDVRAVRVIGKLHDALKVSNYKPEHLPRLLTRLVFCFFADDIGIFEKNAMRRYLEEHTKSDGGDIGNKLSNIFDVLDTPDGTAGSENVRQAGMDDTLKSLPWVNGGMFAGHIDVVFGTKEIRDMLLKCMEFDWAYVSPAIFGSMFQSVMNEKERHDLGAHYTSETNILKVINGLFLEELKAELEVAATNKERLNALWDKIAAITLLDPACGCGNFLVVAYRELRAIENEIIRRIHGREDKRSAAHAASHGRLDLGDVKLETISRLSVERMYGIEIDSFPAEIAKLSLWLIDHKMNMELGKIFGKPFKKLPLTEAPHIVQGNALRLDWESVVPKNKLTHILGNPPFLGHHLQSHEQKEELENTLHNLPSVGVMDYVSAWYVKAAEYIQGTQIRCAFVSTNSISQGEQVGILWGDLLFPLGMKIQFAHRTFRWSNEATGKAAVYCVIIGFGLESKKRPVLYEYADIRGDAREVFAKNINPYLVDAADVIVRNRRVPMCDVPAMQYGSKPTDGGNLILSDEEKGDLLRKEPAAEKYVRRFLGADDFLNSEKRWCIWLVDAKPDELRRLPEIMRHVELVRVFRSISKAAATRDYPHPTLFRQITQPDKDFILVPRHSSENRRYIPFGLFSQDNIVADSCMAVGGATLYHFGVLESEMHMSWMRAVCGRLESRYRYSKDIVYNNFPWPETPTEAQKKAVADAAQEVLDVRKKYPTATLADLYDPNTMPTDLLKAHKTLDKAVDVCYGIKGFKGEPERLEFLFEQYKELTITKVV</sequence>
<dbReference type="InterPro" id="IPR046820">
    <property type="entry name" value="MmeI_TRD"/>
</dbReference>
<keyword evidence="2" id="KW-0489">Methyltransferase</keyword>
<dbReference type="EMBL" id="MFLL01000015">
    <property type="protein sequence ID" value="OGG69252.1"/>
    <property type="molecule type" value="Genomic_DNA"/>
</dbReference>
<dbReference type="InterPro" id="IPR046819">
    <property type="entry name" value="MmeI_hel"/>
</dbReference>
<dbReference type="InterPro" id="IPR046816">
    <property type="entry name" value="MmeI_Mtase"/>
</dbReference>
<evidence type="ECO:0000259" key="8">
    <source>
        <dbReference type="Pfam" id="PF20467"/>
    </source>
</evidence>
<dbReference type="InterPro" id="IPR046817">
    <property type="entry name" value="MmeI_N"/>
</dbReference>
<dbReference type="PANTHER" id="PTHR33841:SF1">
    <property type="entry name" value="DNA METHYLTRANSFERASE A"/>
    <property type="match status" value="1"/>
</dbReference>
<feature type="domain" description="MmeI-like N-terminal" evidence="5">
    <location>
        <begin position="10"/>
        <end position="176"/>
    </location>
</feature>
<evidence type="ECO:0000259" key="6">
    <source>
        <dbReference type="Pfam" id="PF20465"/>
    </source>
</evidence>
<evidence type="ECO:0000259" key="9">
    <source>
        <dbReference type="Pfam" id="PF20473"/>
    </source>
</evidence>
<feature type="domain" description="MmeI-like helicase spacer" evidence="6">
    <location>
        <begin position="185"/>
        <end position="267"/>
    </location>
</feature>
<evidence type="ECO:0000313" key="10">
    <source>
        <dbReference type="EMBL" id="OGG69252.1"/>
    </source>
</evidence>
<reference evidence="10 11" key="1">
    <citation type="journal article" date="2016" name="Nat. Commun.">
        <title>Thousands of microbial genomes shed light on interconnected biogeochemical processes in an aquifer system.</title>
        <authorList>
            <person name="Anantharaman K."/>
            <person name="Brown C.T."/>
            <person name="Hug L.A."/>
            <person name="Sharon I."/>
            <person name="Castelle C.J."/>
            <person name="Probst A.J."/>
            <person name="Thomas B.C."/>
            <person name="Singh A."/>
            <person name="Wilkins M.J."/>
            <person name="Karaoz U."/>
            <person name="Brodie E.L."/>
            <person name="Williams K.H."/>
            <person name="Hubbard S.S."/>
            <person name="Banfield J.F."/>
        </authorList>
    </citation>
    <scope>NUCLEOTIDE SEQUENCE [LARGE SCALE GENOMIC DNA]</scope>
</reference>
<evidence type="ECO:0000256" key="4">
    <source>
        <dbReference type="ARBA" id="ARBA00047942"/>
    </source>
</evidence>
<dbReference type="SUPFAM" id="SSF53335">
    <property type="entry name" value="S-adenosyl-L-methionine-dependent methyltransferases"/>
    <property type="match status" value="1"/>
</dbReference>
<dbReference type="Pfam" id="PF20466">
    <property type="entry name" value="MmeI_TRD"/>
    <property type="match status" value="1"/>
</dbReference>
<dbReference type="InterPro" id="IPR029063">
    <property type="entry name" value="SAM-dependent_MTases_sf"/>
</dbReference>
<keyword evidence="3" id="KW-0808">Transferase</keyword>
<dbReference type="Gene3D" id="3.40.50.150">
    <property type="entry name" value="Vaccinia Virus protein VP39"/>
    <property type="match status" value="1"/>
</dbReference>
<dbReference type="EC" id="2.1.1.72" evidence="1"/>
<dbReference type="Pfam" id="PF20473">
    <property type="entry name" value="MmeI_Mtase"/>
    <property type="match status" value="1"/>
</dbReference>
<evidence type="ECO:0000256" key="1">
    <source>
        <dbReference type="ARBA" id="ARBA00011900"/>
    </source>
</evidence>
<evidence type="ECO:0000259" key="5">
    <source>
        <dbReference type="Pfam" id="PF20464"/>
    </source>
</evidence>
<dbReference type="PANTHER" id="PTHR33841">
    <property type="entry name" value="DNA METHYLTRANSFERASE YEEA-RELATED"/>
    <property type="match status" value="1"/>
</dbReference>
<comment type="caution">
    <text evidence="10">The sequence shown here is derived from an EMBL/GenBank/DDBJ whole genome shotgun (WGS) entry which is preliminary data.</text>
</comment>
<feature type="domain" description="MmeI-like DNA-methyltransferase" evidence="9">
    <location>
        <begin position="343"/>
        <end position="618"/>
    </location>
</feature>
<proteinExistence type="predicted"/>
<dbReference type="AlphaFoldDB" id="A0A1F6E7T1"/>
<dbReference type="GO" id="GO:0032259">
    <property type="term" value="P:methylation"/>
    <property type="evidence" value="ECO:0007669"/>
    <property type="project" value="UniProtKB-KW"/>
</dbReference>
<feature type="domain" description="MmeI-like target recognition" evidence="7">
    <location>
        <begin position="642"/>
        <end position="843"/>
    </location>
</feature>
<dbReference type="Pfam" id="PF20464">
    <property type="entry name" value="MmeI_N"/>
    <property type="match status" value="1"/>
</dbReference>
<dbReference type="GO" id="GO:0003676">
    <property type="term" value="F:nucleic acid binding"/>
    <property type="evidence" value="ECO:0007669"/>
    <property type="project" value="InterPro"/>
</dbReference>
<accession>A0A1F6E7T1</accession>
<dbReference type="Pfam" id="PF20467">
    <property type="entry name" value="MmeI_C"/>
    <property type="match status" value="1"/>
</dbReference>
<protein>
    <recommendedName>
        <fullName evidence="1">site-specific DNA-methyltransferase (adenine-specific)</fullName>
        <ecNumber evidence="1">2.1.1.72</ecNumber>
    </recommendedName>
</protein>
<evidence type="ECO:0000256" key="3">
    <source>
        <dbReference type="ARBA" id="ARBA00022679"/>
    </source>
</evidence>
<evidence type="ECO:0000259" key="7">
    <source>
        <dbReference type="Pfam" id="PF20466"/>
    </source>
</evidence>
<evidence type="ECO:0000313" key="11">
    <source>
        <dbReference type="Proteomes" id="UP000176914"/>
    </source>
</evidence>
<dbReference type="GO" id="GO:0009007">
    <property type="term" value="F:site-specific DNA-methyltransferase (adenine-specific) activity"/>
    <property type="evidence" value="ECO:0007669"/>
    <property type="project" value="UniProtKB-EC"/>
</dbReference>
<dbReference type="PROSITE" id="PS00092">
    <property type="entry name" value="N6_MTASE"/>
    <property type="match status" value="1"/>
</dbReference>
<comment type="catalytic activity">
    <reaction evidence="4">
        <text>a 2'-deoxyadenosine in DNA + S-adenosyl-L-methionine = an N(6)-methyl-2'-deoxyadenosine in DNA + S-adenosyl-L-homocysteine + H(+)</text>
        <dbReference type="Rhea" id="RHEA:15197"/>
        <dbReference type="Rhea" id="RHEA-COMP:12418"/>
        <dbReference type="Rhea" id="RHEA-COMP:12419"/>
        <dbReference type="ChEBI" id="CHEBI:15378"/>
        <dbReference type="ChEBI" id="CHEBI:57856"/>
        <dbReference type="ChEBI" id="CHEBI:59789"/>
        <dbReference type="ChEBI" id="CHEBI:90615"/>
        <dbReference type="ChEBI" id="CHEBI:90616"/>
        <dbReference type="EC" id="2.1.1.72"/>
    </reaction>
</comment>
<organism evidence="10 11">
    <name type="scientific">Candidatus Kaiserbacteria bacterium RIFCSPHIGHO2_02_FULL_55_25</name>
    <dbReference type="NCBI Taxonomy" id="1798498"/>
    <lineage>
        <taxon>Bacteria</taxon>
        <taxon>Candidatus Kaiseribacteriota</taxon>
    </lineage>
</organism>
<evidence type="ECO:0000256" key="2">
    <source>
        <dbReference type="ARBA" id="ARBA00022603"/>
    </source>
</evidence>